<dbReference type="Gene3D" id="1.20.1510.10">
    <property type="entry name" value="Cation efflux protein transmembrane domain"/>
    <property type="match status" value="1"/>
</dbReference>
<sequence length="432" mass="47382">MEDSRPRRLKKQFCGKTGSVLSMLFMTSSFFLVEIIVGYATNSMALVADSFHMLSDILSLVIGFFALRYSKRKQRTERNTFGWQRAEVLGALVNAVFLIALCFSILVESLKRIVETEAIHDPLLVLIVGSIGLLINVIGLIIFHRHGHSHGGGGGHGHSHAKKKKSKSDNLLPDQNGEDRKSSHSESEETEMTNDISNVATSEVFTPGGNREVKSVGKPDVSHSKAQSSAQLNMRGVYLHVLGDALGSVIVIISALIIKFASGHWTNYVDPGMSILMVLLILKTSIPLMRESALILLQTVPTHIRIKDVQDRLLDNVDGVLSVHEFHVWQLAADKIIASAHIRCRSPDEYMGIANKIKKFFHNEGIHSTTIQLEFASGAERKESECALECGKGENSCAAQKCCSVGNDIEMRKHSAVTDMEEGSGENPLVAV</sequence>
<evidence type="ECO:0000259" key="11">
    <source>
        <dbReference type="Pfam" id="PF16916"/>
    </source>
</evidence>
<protein>
    <submittedName>
        <fullName evidence="12">Zinc transporter 1</fullName>
    </submittedName>
</protein>
<evidence type="ECO:0000256" key="5">
    <source>
        <dbReference type="ARBA" id="ARBA00022833"/>
    </source>
</evidence>
<dbReference type="EMBL" id="JARQWQ010000160">
    <property type="protein sequence ID" value="KAK2547969.1"/>
    <property type="molecule type" value="Genomic_DNA"/>
</dbReference>
<reference evidence="12" key="2">
    <citation type="journal article" date="2023" name="Science">
        <title>Genomic signatures of disease resistance in endangered staghorn corals.</title>
        <authorList>
            <person name="Vollmer S.V."/>
            <person name="Selwyn J.D."/>
            <person name="Despard B.A."/>
            <person name="Roesel C.L."/>
        </authorList>
    </citation>
    <scope>NUCLEOTIDE SEQUENCE</scope>
    <source>
        <strain evidence="12">K2</strain>
    </source>
</reference>
<dbReference type="PANTHER" id="PTHR45820">
    <property type="entry name" value="FI23527P1"/>
    <property type="match status" value="1"/>
</dbReference>
<comment type="subcellular location">
    <subcellularLocation>
        <location evidence="1">Membrane</location>
        <topology evidence="1">Multi-pass membrane protein</topology>
    </subcellularLocation>
</comment>
<evidence type="ECO:0000313" key="12">
    <source>
        <dbReference type="EMBL" id="KAK2547969.1"/>
    </source>
</evidence>
<dbReference type="SUPFAM" id="SSF161111">
    <property type="entry name" value="Cation efflux protein transmembrane domain-like"/>
    <property type="match status" value="1"/>
</dbReference>
<feature type="domain" description="Cation efflux protein cytoplasmic" evidence="11">
    <location>
        <begin position="306"/>
        <end position="374"/>
    </location>
</feature>
<feature type="transmembrane region" description="Helical" evidence="9">
    <location>
        <begin position="46"/>
        <end position="67"/>
    </location>
</feature>
<dbReference type="AlphaFoldDB" id="A0AAD9US59"/>
<keyword evidence="4 9" id="KW-0812">Transmembrane</keyword>
<dbReference type="GO" id="GO:0006882">
    <property type="term" value="P:intracellular zinc ion homeostasis"/>
    <property type="evidence" value="ECO:0007669"/>
    <property type="project" value="TreeGrafter"/>
</dbReference>
<dbReference type="Pfam" id="PF01545">
    <property type="entry name" value="Cation_efflux"/>
    <property type="match status" value="1"/>
</dbReference>
<evidence type="ECO:0000256" key="4">
    <source>
        <dbReference type="ARBA" id="ARBA00022692"/>
    </source>
</evidence>
<feature type="transmembrane region" description="Helical" evidence="9">
    <location>
        <begin position="123"/>
        <end position="143"/>
    </location>
</feature>
<feature type="transmembrane region" description="Helical" evidence="9">
    <location>
        <begin position="20"/>
        <end position="40"/>
    </location>
</feature>
<evidence type="ECO:0000256" key="3">
    <source>
        <dbReference type="ARBA" id="ARBA00022448"/>
    </source>
</evidence>
<dbReference type="Proteomes" id="UP001249851">
    <property type="component" value="Unassembled WGS sequence"/>
</dbReference>
<dbReference type="PANTHER" id="PTHR45820:SF4">
    <property type="entry name" value="ZINC TRANSPORTER 63C, ISOFORM F"/>
    <property type="match status" value="1"/>
</dbReference>
<dbReference type="Pfam" id="PF16916">
    <property type="entry name" value="ZT_dimer"/>
    <property type="match status" value="1"/>
</dbReference>
<gene>
    <name evidence="12" type="ORF">P5673_031912</name>
</gene>
<evidence type="ECO:0000259" key="10">
    <source>
        <dbReference type="Pfam" id="PF01545"/>
    </source>
</evidence>
<dbReference type="InterPro" id="IPR027469">
    <property type="entry name" value="Cation_efflux_TMD_sf"/>
</dbReference>
<feature type="compositionally biased region" description="Basic and acidic residues" evidence="8">
    <location>
        <begin position="177"/>
        <end position="187"/>
    </location>
</feature>
<keyword evidence="5" id="KW-0862">Zinc</keyword>
<dbReference type="InterPro" id="IPR027470">
    <property type="entry name" value="Cation_efflux_CTD"/>
</dbReference>
<evidence type="ECO:0000256" key="6">
    <source>
        <dbReference type="ARBA" id="ARBA00022989"/>
    </source>
</evidence>
<dbReference type="GO" id="GO:0010312">
    <property type="term" value="P:detoxification of zinc ion"/>
    <property type="evidence" value="ECO:0007669"/>
    <property type="project" value="TreeGrafter"/>
</dbReference>
<feature type="domain" description="Cation efflux protein transmembrane" evidence="10">
    <location>
        <begin position="22"/>
        <end position="297"/>
    </location>
</feature>
<feature type="compositionally biased region" description="Basic residues" evidence="8">
    <location>
        <begin position="157"/>
        <end position="166"/>
    </location>
</feature>
<dbReference type="InterPro" id="IPR002524">
    <property type="entry name" value="Cation_efflux"/>
</dbReference>
<feature type="compositionally biased region" description="Basic and acidic residues" evidence="8">
    <location>
        <begin position="211"/>
        <end position="223"/>
    </location>
</feature>
<feature type="transmembrane region" description="Helical" evidence="9">
    <location>
        <begin position="237"/>
        <end position="258"/>
    </location>
</feature>
<evidence type="ECO:0000256" key="8">
    <source>
        <dbReference type="SAM" id="MobiDB-lite"/>
    </source>
</evidence>
<keyword evidence="3" id="KW-0813">Transport</keyword>
<evidence type="ECO:0000256" key="2">
    <source>
        <dbReference type="ARBA" id="ARBA00008873"/>
    </source>
</evidence>
<evidence type="ECO:0000313" key="13">
    <source>
        <dbReference type="Proteomes" id="UP001249851"/>
    </source>
</evidence>
<evidence type="ECO:0000256" key="7">
    <source>
        <dbReference type="ARBA" id="ARBA00023136"/>
    </source>
</evidence>
<dbReference type="NCBIfam" id="TIGR01297">
    <property type="entry name" value="CDF"/>
    <property type="match status" value="1"/>
</dbReference>
<accession>A0AAD9US59</accession>
<feature type="transmembrane region" description="Helical" evidence="9">
    <location>
        <begin position="88"/>
        <end position="107"/>
    </location>
</feature>
<reference evidence="12" key="1">
    <citation type="journal article" date="2023" name="G3 (Bethesda)">
        <title>Whole genome assembly and annotation of the endangered Caribbean coral Acropora cervicornis.</title>
        <authorList>
            <person name="Selwyn J.D."/>
            <person name="Vollmer S.V."/>
        </authorList>
    </citation>
    <scope>NUCLEOTIDE SEQUENCE</scope>
    <source>
        <strain evidence="12">K2</strain>
    </source>
</reference>
<evidence type="ECO:0000256" key="1">
    <source>
        <dbReference type="ARBA" id="ARBA00004141"/>
    </source>
</evidence>
<keyword evidence="7 9" id="KW-0472">Membrane</keyword>
<proteinExistence type="inferred from homology"/>
<dbReference type="GO" id="GO:0005385">
    <property type="term" value="F:zinc ion transmembrane transporter activity"/>
    <property type="evidence" value="ECO:0007669"/>
    <property type="project" value="TreeGrafter"/>
</dbReference>
<keyword evidence="13" id="KW-1185">Reference proteome</keyword>
<name>A0AAD9US59_ACRCE</name>
<dbReference type="GO" id="GO:0016020">
    <property type="term" value="C:membrane"/>
    <property type="evidence" value="ECO:0007669"/>
    <property type="project" value="UniProtKB-SubCell"/>
</dbReference>
<organism evidence="12 13">
    <name type="scientific">Acropora cervicornis</name>
    <name type="common">Staghorn coral</name>
    <dbReference type="NCBI Taxonomy" id="6130"/>
    <lineage>
        <taxon>Eukaryota</taxon>
        <taxon>Metazoa</taxon>
        <taxon>Cnidaria</taxon>
        <taxon>Anthozoa</taxon>
        <taxon>Hexacorallia</taxon>
        <taxon>Scleractinia</taxon>
        <taxon>Astrocoeniina</taxon>
        <taxon>Acroporidae</taxon>
        <taxon>Acropora</taxon>
    </lineage>
</organism>
<dbReference type="InterPro" id="IPR058533">
    <property type="entry name" value="Cation_efflux_TM"/>
</dbReference>
<comment type="caution">
    <text evidence="12">The sequence shown here is derived from an EMBL/GenBank/DDBJ whole genome shotgun (WGS) entry which is preliminary data.</text>
</comment>
<evidence type="ECO:0000256" key="9">
    <source>
        <dbReference type="SAM" id="Phobius"/>
    </source>
</evidence>
<feature type="region of interest" description="Disordered" evidence="8">
    <location>
        <begin position="151"/>
        <end position="224"/>
    </location>
</feature>
<keyword evidence="6 9" id="KW-1133">Transmembrane helix</keyword>
<feature type="compositionally biased region" description="Polar residues" evidence="8">
    <location>
        <begin position="193"/>
        <end position="204"/>
    </location>
</feature>
<comment type="similarity">
    <text evidence="2">Belongs to the cation diffusion facilitator (CDF) transporter (TC 2.A.4) family. SLC30A subfamily.</text>
</comment>